<dbReference type="Gene3D" id="1.20.120.230">
    <property type="entry name" value="Alpha-catenin/vinculin-like"/>
    <property type="match status" value="1"/>
</dbReference>
<dbReference type="Pfam" id="PF12026">
    <property type="entry name" value="CAS_C"/>
    <property type="match status" value="1"/>
</dbReference>
<dbReference type="PANTHER" id="PTHR10654">
    <property type="entry name" value="CAS SCAFFOLDING PROTEIN"/>
    <property type="match status" value="1"/>
</dbReference>
<dbReference type="Pfam" id="PF08824">
    <property type="entry name" value="Serine_rich"/>
    <property type="match status" value="1"/>
</dbReference>
<dbReference type="AlphaFoldDB" id="A0A0N4UB12"/>
<feature type="domain" description="Serine rich protein interaction" evidence="5">
    <location>
        <begin position="393"/>
        <end position="534"/>
    </location>
</feature>
<keyword evidence="2" id="KW-0963">Cytoplasm</keyword>
<feature type="region of interest" description="Disordered" evidence="4">
    <location>
        <begin position="619"/>
        <end position="640"/>
    </location>
</feature>
<dbReference type="GO" id="GO:0005886">
    <property type="term" value="C:plasma membrane"/>
    <property type="evidence" value="ECO:0007669"/>
    <property type="project" value="TreeGrafter"/>
</dbReference>
<feature type="compositionally biased region" description="Polar residues" evidence="4">
    <location>
        <begin position="203"/>
        <end position="227"/>
    </location>
</feature>
<gene>
    <name evidence="7" type="ORF">DME_LOCUS8254</name>
</gene>
<dbReference type="CDD" id="cd11564">
    <property type="entry name" value="FAT-like_CAS_C"/>
    <property type="match status" value="1"/>
</dbReference>
<dbReference type="InterPro" id="IPR014928">
    <property type="entry name" value="Serine_rich_dom"/>
</dbReference>
<feature type="region of interest" description="Disordered" evidence="4">
    <location>
        <begin position="202"/>
        <end position="284"/>
    </location>
</feature>
<evidence type="ECO:0000259" key="6">
    <source>
        <dbReference type="Pfam" id="PF12026"/>
    </source>
</evidence>
<feature type="compositionally biased region" description="Polar residues" evidence="4">
    <location>
        <begin position="271"/>
        <end position="284"/>
    </location>
</feature>
<keyword evidence="9" id="KW-1185">Reference proteome</keyword>
<dbReference type="Proteomes" id="UP000274756">
    <property type="component" value="Unassembled WGS sequence"/>
</dbReference>
<dbReference type="InterPro" id="IPR021901">
    <property type="entry name" value="CAS_C"/>
</dbReference>
<reference evidence="10" key="1">
    <citation type="submission" date="2017-02" db="UniProtKB">
        <authorList>
            <consortium name="WormBaseParasite"/>
        </authorList>
    </citation>
    <scope>IDENTIFICATION</scope>
</reference>
<dbReference type="Gene3D" id="1.20.120.830">
    <property type="entry name" value="Serine-rich domain"/>
    <property type="match status" value="1"/>
</dbReference>
<dbReference type="PANTHER" id="PTHR10654:SF18">
    <property type="entry name" value="IP17195P"/>
    <property type="match status" value="1"/>
</dbReference>
<evidence type="ECO:0000313" key="10">
    <source>
        <dbReference type="WBParaSite" id="DME_0000437101-mRNA-1"/>
    </source>
</evidence>
<feature type="compositionally biased region" description="Low complexity" evidence="4">
    <location>
        <begin position="228"/>
        <end position="244"/>
    </location>
</feature>
<feature type="compositionally biased region" description="Polar residues" evidence="4">
    <location>
        <begin position="30"/>
        <end position="48"/>
    </location>
</feature>
<evidence type="ECO:0000313" key="7">
    <source>
        <dbReference type="EMBL" id="VDN58281.1"/>
    </source>
</evidence>
<dbReference type="EMBL" id="UYYG01001167">
    <property type="protein sequence ID" value="VDN58281.1"/>
    <property type="molecule type" value="Genomic_DNA"/>
</dbReference>
<evidence type="ECO:0000313" key="8">
    <source>
        <dbReference type="Proteomes" id="UP000038040"/>
    </source>
</evidence>
<feature type="compositionally biased region" description="Low complexity" evidence="4">
    <location>
        <begin position="566"/>
        <end position="580"/>
    </location>
</feature>
<dbReference type="Proteomes" id="UP000038040">
    <property type="component" value="Unplaced"/>
</dbReference>
<dbReference type="GO" id="GO:0016477">
    <property type="term" value="P:cell migration"/>
    <property type="evidence" value="ECO:0007669"/>
    <property type="project" value="TreeGrafter"/>
</dbReference>
<feature type="region of interest" description="Disordered" evidence="4">
    <location>
        <begin position="551"/>
        <end position="580"/>
    </location>
</feature>
<reference evidence="7 9" key="2">
    <citation type="submission" date="2018-11" db="EMBL/GenBank/DDBJ databases">
        <authorList>
            <consortium name="Pathogen Informatics"/>
        </authorList>
    </citation>
    <scope>NUCLEOTIDE SEQUENCE [LARGE SCALE GENOMIC DNA]</scope>
</reference>
<dbReference type="InterPro" id="IPR037362">
    <property type="entry name" value="CAS_fam"/>
</dbReference>
<evidence type="ECO:0000256" key="1">
    <source>
        <dbReference type="ARBA" id="ARBA00004496"/>
    </source>
</evidence>
<feature type="compositionally biased region" description="Basic and acidic residues" evidence="4">
    <location>
        <begin position="261"/>
        <end position="270"/>
    </location>
</feature>
<dbReference type="GO" id="GO:0007169">
    <property type="term" value="P:cell surface receptor protein tyrosine kinase signaling pathway"/>
    <property type="evidence" value="ECO:0007669"/>
    <property type="project" value="TreeGrafter"/>
</dbReference>
<protein>
    <submittedName>
        <fullName evidence="10">CAS_C domain-containing protein</fullName>
    </submittedName>
</protein>
<evidence type="ECO:0000256" key="2">
    <source>
        <dbReference type="ARBA" id="ARBA00022490"/>
    </source>
</evidence>
<comment type="subcellular location">
    <subcellularLocation>
        <location evidence="1">Cytoplasm</location>
    </subcellularLocation>
</comment>
<name>A0A0N4UB12_DRAME</name>
<dbReference type="WBParaSite" id="DME_0000437101-mRNA-1">
    <property type="protein sequence ID" value="DME_0000437101-mRNA-1"/>
    <property type="gene ID" value="DME_0000437101"/>
</dbReference>
<evidence type="ECO:0000256" key="3">
    <source>
        <dbReference type="ARBA" id="ARBA00022553"/>
    </source>
</evidence>
<sequence length="830" mass="91718">MLGCFSNGRSMGSSPTISTTLLSERFLKGTNSSASTGTADRSTPTINDDQSKPRAHTPIPITISKSASCLRPEIATKPKLITIFQNLRDKNKNLKANNTAISANSDMNFVNKPKNGPDEIAEIAWRLKNLAKSRIDNTSAITKSENRIQVQHSSPLNTAICDQNIARISNSSNDSDSDSIVLHAAPVSDSSNLLLNTTLLEDGNTSSPSSSGIVADLNDSNTDSNQRASATSSISASSSYEQSSDLNEPGYDTPRAPSETNNDHQPHFHDSVTTSRNPRLQQKSSSALHNLFTELSLNNRWRKNPETAFNYSLNLDNRPSWGKRFERSPSTAPEGFYGTLRFDVDENRGKREISVAPELLSMSKYKDCNNCDDEALSRKRIVCAKLSENFRLIDIAVKKMNECTAPRAWRQPHILQRHLPDIKDIVHNISFATNSFMDAIYLIAIDTSNSKSDDLRQLSAPLRNSQMLINQLKQNLDNTGWTLATLSRPRTLHGPAPGNDALDQFIAVVKQLPNDCYKILQWTLSLSPSATVLFLSSKPFERNDQLSHFHRNGLPSIPVDDPKRYSSLSSTSTSTNMTVSSDDILPSASAANKLLHNQMGSANLYSLRVGENRPINTETVYSRNSSNGTRVNSSVSEGRVMEEDDLESILSDRESISQDYAIVGEDTQLKQRRRPTTNVPPTQQIDTKIIASLSDDDRQLLRFYSPQMDGHTDFLSKAIEEFLNVVEEQQPPREFVQKGKLVPSLVILAAHKLIYIGDSISQCIGSVPLSSEIRRAADRLCCILKNCVQTTKQAADEYPSVSAIQSMVDCIVTVSHAAHDLKLLVKQCCC</sequence>
<evidence type="ECO:0000256" key="4">
    <source>
        <dbReference type="SAM" id="MobiDB-lite"/>
    </source>
</evidence>
<dbReference type="GO" id="GO:0005737">
    <property type="term" value="C:cytoplasm"/>
    <property type="evidence" value="ECO:0007669"/>
    <property type="project" value="UniProtKB-SubCell"/>
</dbReference>
<evidence type="ECO:0000313" key="9">
    <source>
        <dbReference type="Proteomes" id="UP000274756"/>
    </source>
</evidence>
<evidence type="ECO:0000259" key="5">
    <source>
        <dbReference type="Pfam" id="PF08824"/>
    </source>
</evidence>
<dbReference type="STRING" id="318479.A0A0N4UB12"/>
<feature type="region of interest" description="Disordered" evidence="4">
    <location>
        <begin position="30"/>
        <end position="60"/>
    </location>
</feature>
<feature type="domain" description="CAS family C-terminal" evidence="6">
    <location>
        <begin position="654"/>
        <end position="824"/>
    </location>
</feature>
<dbReference type="InterPro" id="IPR038319">
    <property type="entry name" value="Serine_rich_sf"/>
</dbReference>
<keyword evidence="3" id="KW-0597">Phosphoprotein</keyword>
<accession>A0A0N4UB12</accession>
<proteinExistence type="predicted"/>
<dbReference type="OrthoDB" id="5983572at2759"/>
<organism evidence="8 10">
    <name type="scientific">Dracunculus medinensis</name>
    <name type="common">Guinea worm</name>
    <dbReference type="NCBI Taxonomy" id="318479"/>
    <lineage>
        <taxon>Eukaryota</taxon>
        <taxon>Metazoa</taxon>
        <taxon>Ecdysozoa</taxon>
        <taxon>Nematoda</taxon>
        <taxon>Chromadorea</taxon>
        <taxon>Rhabditida</taxon>
        <taxon>Spirurina</taxon>
        <taxon>Dracunculoidea</taxon>
        <taxon>Dracunculidae</taxon>
        <taxon>Dracunculus</taxon>
    </lineage>
</organism>
<feature type="compositionally biased region" description="Polar residues" evidence="4">
    <location>
        <begin position="619"/>
        <end position="636"/>
    </location>
</feature>